<dbReference type="GO" id="GO:0006265">
    <property type="term" value="P:DNA topological change"/>
    <property type="evidence" value="ECO:0007669"/>
    <property type="project" value="InterPro"/>
</dbReference>
<evidence type="ECO:0000256" key="3">
    <source>
        <dbReference type="ARBA" id="ARBA00023125"/>
    </source>
</evidence>
<evidence type="ECO:0000256" key="2">
    <source>
        <dbReference type="ARBA" id="ARBA00005442"/>
    </source>
</evidence>
<dbReference type="GO" id="GO:0003690">
    <property type="term" value="F:double-stranded DNA binding"/>
    <property type="evidence" value="ECO:0007669"/>
    <property type="project" value="InterPro"/>
</dbReference>
<keyword evidence="5" id="KW-1185">Reference proteome</keyword>
<evidence type="ECO:0000313" key="4">
    <source>
        <dbReference type="EMBL" id="AYO32002.1"/>
    </source>
</evidence>
<dbReference type="InterPro" id="IPR018126">
    <property type="entry name" value="SASP_alpha/beta-type_CS"/>
</dbReference>
<evidence type="ECO:0000313" key="5">
    <source>
        <dbReference type="Proteomes" id="UP000280960"/>
    </source>
</evidence>
<dbReference type="KEGG" id="bacg:D2962_16615"/>
<evidence type="ECO:0000256" key="1">
    <source>
        <dbReference type="ARBA" id="ARBA00003863"/>
    </source>
</evidence>
<dbReference type="PROSITE" id="PS00304">
    <property type="entry name" value="SASP_1"/>
    <property type="match status" value="1"/>
</dbReference>
<dbReference type="InterPro" id="IPR038300">
    <property type="entry name" value="SASP_sf_alpha/beta"/>
</dbReference>
<keyword evidence="3" id="KW-0238">DNA-binding</keyword>
<dbReference type="AlphaFoldDB" id="A0A3G2R932"/>
<dbReference type="RefSeq" id="WP_120766001.1">
    <property type="nucleotide sequence ID" value="NZ_CP033169.1"/>
</dbReference>
<dbReference type="EMBL" id="CP033169">
    <property type="protein sequence ID" value="AYO32002.1"/>
    <property type="molecule type" value="Genomic_DNA"/>
</dbReference>
<dbReference type="InterPro" id="IPR001448">
    <property type="entry name" value="SASP_alpha/beta-type"/>
</dbReference>
<dbReference type="Gene3D" id="6.10.10.80">
    <property type="entry name" value="Small, acid-soluble spore protein, alpha/beta type-like"/>
    <property type="match status" value="1"/>
</dbReference>
<sequence length="68" mass="7501">MSRRNRGVMSENLKYELARELGVADTVAKEGWGSVSSRNCGNLVRLAIERAEKAMAEDYARNNGGTLK</sequence>
<accession>A0A3G2R932</accession>
<gene>
    <name evidence="4" type="ORF">D2962_16615</name>
</gene>
<name>A0A3G2R932_9FIRM</name>
<dbReference type="Proteomes" id="UP000280960">
    <property type="component" value="Chromosome"/>
</dbReference>
<comment type="function">
    <text evidence="1">SASP are bound to spore DNA. They are double-stranded DNA-binding proteins that cause DNA to change to an a-like conformation. They protect the DNA backbone from chemical and enzymatic cleavage and are thus involved in dormant spore's high resistance to UV light.</text>
</comment>
<proteinExistence type="inferred from homology"/>
<comment type="similarity">
    <text evidence="2">Belongs to the alpha/beta-type SASP family.</text>
</comment>
<reference evidence="4 5" key="1">
    <citation type="submission" date="2018-10" db="EMBL/GenBank/DDBJ databases">
        <authorList>
            <person name="Zhang X."/>
        </authorList>
    </citation>
    <scope>NUCLEOTIDE SEQUENCE [LARGE SCALE GENOMIC DNA]</scope>
    <source>
        <strain evidence="4 5">SK-G1</strain>
    </source>
</reference>
<dbReference type="Pfam" id="PF00269">
    <property type="entry name" value="SASP"/>
    <property type="match status" value="1"/>
</dbReference>
<organism evidence="4 5">
    <name type="scientific">Biomaibacter acetigenes</name>
    <dbReference type="NCBI Taxonomy" id="2316383"/>
    <lineage>
        <taxon>Bacteria</taxon>
        <taxon>Bacillati</taxon>
        <taxon>Bacillota</taxon>
        <taxon>Clostridia</taxon>
        <taxon>Thermosediminibacterales</taxon>
        <taxon>Tepidanaerobacteraceae</taxon>
        <taxon>Biomaibacter</taxon>
    </lineage>
</organism>
<protein>
    <submittedName>
        <fullName evidence="4">Small, acid-soluble spore protein, alpha/beta type</fullName>
    </submittedName>
</protein>